<sequence length="27" mass="3209">VSTEWLNNNHSEVKIIDSSWHMPNTNR</sequence>
<proteinExistence type="predicted"/>
<feature type="non-terminal residue" evidence="1">
    <location>
        <position position="27"/>
    </location>
</feature>
<feature type="non-terminal residue" evidence="1">
    <location>
        <position position="1"/>
    </location>
</feature>
<dbReference type="AlphaFoldDB" id="A0A382FE07"/>
<reference evidence="1" key="1">
    <citation type="submission" date="2018-05" db="EMBL/GenBank/DDBJ databases">
        <authorList>
            <person name="Lanie J.A."/>
            <person name="Ng W.-L."/>
            <person name="Kazmierczak K.M."/>
            <person name="Andrzejewski T.M."/>
            <person name="Davidsen T.M."/>
            <person name="Wayne K.J."/>
            <person name="Tettelin H."/>
            <person name="Glass J.I."/>
            <person name="Rusch D."/>
            <person name="Podicherti R."/>
            <person name="Tsui H.-C.T."/>
            <person name="Winkler M.E."/>
        </authorList>
    </citation>
    <scope>NUCLEOTIDE SEQUENCE</scope>
</reference>
<dbReference type="EMBL" id="UINC01049056">
    <property type="protein sequence ID" value="SVB60347.1"/>
    <property type="molecule type" value="Genomic_DNA"/>
</dbReference>
<protein>
    <submittedName>
        <fullName evidence="1">Uncharacterized protein</fullName>
    </submittedName>
</protein>
<name>A0A382FE07_9ZZZZ</name>
<evidence type="ECO:0000313" key="1">
    <source>
        <dbReference type="EMBL" id="SVB60347.1"/>
    </source>
</evidence>
<gene>
    <name evidence="1" type="ORF">METZ01_LOCUS213201</name>
</gene>
<organism evidence="1">
    <name type="scientific">marine metagenome</name>
    <dbReference type="NCBI Taxonomy" id="408172"/>
    <lineage>
        <taxon>unclassified sequences</taxon>
        <taxon>metagenomes</taxon>
        <taxon>ecological metagenomes</taxon>
    </lineage>
</organism>
<accession>A0A382FE07</accession>